<keyword evidence="2" id="KW-1185">Reference proteome</keyword>
<gene>
    <name evidence="1" type="ORF">KUF71_007951</name>
</gene>
<reference evidence="1" key="2">
    <citation type="journal article" date="2023" name="BMC Genomics">
        <title>Pest status, molecular evolution, and epigenetic factors derived from the genome assembly of Frankliniella fusca, a thysanopteran phytovirus vector.</title>
        <authorList>
            <person name="Catto M.A."/>
            <person name="Labadie P.E."/>
            <person name="Jacobson A.L."/>
            <person name="Kennedy G.G."/>
            <person name="Srinivasan R."/>
            <person name="Hunt B.G."/>
        </authorList>
    </citation>
    <scope>NUCLEOTIDE SEQUENCE</scope>
    <source>
        <strain evidence="1">PL_HMW_Pooled</strain>
    </source>
</reference>
<proteinExistence type="predicted"/>
<organism evidence="1 2">
    <name type="scientific">Frankliniella fusca</name>
    <dbReference type="NCBI Taxonomy" id="407009"/>
    <lineage>
        <taxon>Eukaryota</taxon>
        <taxon>Metazoa</taxon>
        <taxon>Ecdysozoa</taxon>
        <taxon>Arthropoda</taxon>
        <taxon>Hexapoda</taxon>
        <taxon>Insecta</taxon>
        <taxon>Pterygota</taxon>
        <taxon>Neoptera</taxon>
        <taxon>Paraneoptera</taxon>
        <taxon>Thysanoptera</taxon>
        <taxon>Terebrantia</taxon>
        <taxon>Thripoidea</taxon>
        <taxon>Thripidae</taxon>
        <taxon>Frankliniella</taxon>
    </lineage>
</organism>
<dbReference type="AlphaFoldDB" id="A0AAE1HC49"/>
<dbReference type="Proteomes" id="UP001219518">
    <property type="component" value="Unassembled WGS sequence"/>
</dbReference>
<name>A0AAE1HC49_9NEOP</name>
<protein>
    <submittedName>
        <fullName evidence="1">WD repeat-containing protein 17</fullName>
    </submittedName>
</protein>
<dbReference type="EMBL" id="JAHWGI010000960">
    <property type="protein sequence ID" value="KAK3918704.1"/>
    <property type="molecule type" value="Genomic_DNA"/>
</dbReference>
<comment type="caution">
    <text evidence="1">The sequence shown here is derived from an EMBL/GenBank/DDBJ whole genome shotgun (WGS) entry which is preliminary data.</text>
</comment>
<accession>A0AAE1HC49</accession>
<evidence type="ECO:0000313" key="2">
    <source>
        <dbReference type="Proteomes" id="UP001219518"/>
    </source>
</evidence>
<reference evidence="1" key="1">
    <citation type="submission" date="2021-07" db="EMBL/GenBank/DDBJ databases">
        <authorList>
            <person name="Catto M.A."/>
            <person name="Jacobson A."/>
            <person name="Kennedy G."/>
            <person name="Labadie P."/>
            <person name="Hunt B.G."/>
            <person name="Srinivasan R."/>
        </authorList>
    </citation>
    <scope>NUCLEOTIDE SEQUENCE</scope>
    <source>
        <strain evidence="1">PL_HMW_Pooled</strain>
        <tissue evidence="1">Head</tissue>
    </source>
</reference>
<sequence length="68" mass="7366">MREHCGAIWMSFGVKAVISVNANMARNVMSIDMSNFVGGVGLLNEVETMSIAGESHPSLKSFERHVAL</sequence>
<evidence type="ECO:0000313" key="1">
    <source>
        <dbReference type="EMBL" id="KAK3918704.1"/>
    </source>
</evidence>